<organism evidence="9 10">
    <name type="scientific">Enterocloster asparagiformis</name>
    <dbReference type="NCBI Taxonomy" id="333367"/>
    <lineage>
        <taxon>Bacteria</taxon>
        <taxon>Bacillati</taxon>
        <taxon>Bacillota</taxon>
        <taxon>Clostridia</taxon>
        <taxon>Lachnospirales</taxon>
        <taxon>Lachnospiraceae</taxon>
        <taxon>Enterocloster</taxon>
    </lineage>
</organism>
<dbReference type="RefSeq" id="WP_007705070.1">
    <property type="nucleotide sequence ID" value="NZ_BAABXR010000003.1"/>
</dbReference>
<dbReference type="OrthoDB" id="9785600at2"/>
<proteinExistence type="predicted"/>
<keyword evidence="5 7" id="KW-1133">Transmembrane helix</keyword>
<evidence type="ECO:0000256" key="7">
    <source>
        <dbReference type="SAM" id="Phobius"/>
    </source>
</evidence>
<feature type="transmembrane region" description="Helical" evidence="7">
    <location>
        <begin position="49"/>
        <end position="68"/>
    </location>
</feature>
<evidence type="ECO:0000313" key="10">
    <source>
        <dbReference type="Proteomes" id="UP000283880"/>
    </source>
</evidence>
<feature type="transmembrane region" description="Helical" evidence="7">
    <location>
        <begin position="281"/>
        <end position="305"/>
    </location>
</feature>
<dbReference type="GO" id="GO:0022857">
    <property type="term" value="F:transmembrane transporter activity"/>
    <property type="evidence" value="ECO:0007669"/>
    <property type="project" value="TreeGrafter"/>
</dbReference>
<protein>
    <submittedName>
        <fullName evidence="9">TRAP transporter large permease</fullName>
    </submittedName>
</protein>
<feature type="transmembrane region" description="Helical" evidence="7">
    <location>
        <begin position="138"/>
        <end position="167"/>
    </location>
</feature>
<feature type="transmembrane region" description="Helical" evidence="7">
    <location>
        <begin position="6"/>
        <end position="37"/>
    </location>
</feature>
<comment type="caution">
    <text evidence="9">The sequence shown here is derived from an EMBL/GenBank/DDBJ whole genome shotgun (WGS) entry which is preliminary data.</text>
</comment>
<feature type="transmembrane region" description="Helical" evidence="7">
    <location>
        <begin position="215"/>
        <end position="237"/>
    </location>
</feature>
<dbReference type="Proteomes" id="UP000283880">
    <property type="component" value="Unassembled WGS sequence"/>
</dbReference>
<keyword evidence="4 7" id="KW-0812">Transmembrane</keyword>
<name>A0A413FEB8_9FIRM</name>
<accession>A0A413FEB8</accession>
<evidence type="ECO:0000313" key="9">
    <source>
        <dbReference type="EMBL" id="RGX28773.1"/>
    </source>
</evidence>
<dbReference type="NCBIfam" id="TIGR00786">
    <property type="entry name" value="dctM"/>
    <property type="match status" value="1"/>
</dbReference>
<evidence type="ECO:0000256" key="1">
    <source>
        <dbReference type="ARBA" id="ARBA00004429"/>
    </source>
</evidence>
<dbReference type="InterPro" id="IPR004681">
    <property type="entry name" value="TRAP_DctM"/>
</dbReference>
<dbReference type="EMBL" id="QSBM01000010">
    <property type="protein sequence ID" value="RGX28773.1"/>
    <property type="molecule type" value="Genomic_DNA"/>
</dbReference>
<keyword evidence="3" id="KW-0997">Cell inner membrane</keyword>
<feature type="transmembrane region" description="Helical" evidence="7">
    <location>
        <begin position="243"/>
        <end position="260"/>
    </location>
</feature>
<dbReference type="PANTHER" id="PTHR33362">
    <property type="entry name" value="SIALIC ACID TRAP TRANSPORTER PERMEASE PROTEIN SIAT-RELATED"/>
    <property type="match status" value="1"/>
</dbReference>
<feature type="transmembrane region" description="Helical" evidence="7">
    <location>
        <begin position="317"/>
        <end position="350"/>
    </location>
</feature>
<reference evidence="9 10" key="1">
    <citation type="submission" date="2018-08" db="EMBL/GenBank/DDBJ databases">
        <title>A genome reference for cultivated species of the human gut microbiota.</title>
        <authorList>
            <person name="Zou Y."/>
            <person name="Xue W."/>
            <person name="Luo G."/>
        </authorList>
    </citation>
    <scope>NUCLEOTIDE SEQUENCE [LARGE SCALE GENOMIC DNA]</scope>
    <source>
        <strain evidence="9 10">AF04-15</strain>
    </source>
</reference>
<evidence type="ECO:0000256" key="3">
    <source>
        <dbReference type="ARBA" id="ARBA00022519"/>
    </source>
</evidence>
<feature type="transmembrane region" description="Helical" evidence="7">
    <location>
        <begin position="101"/>
        <end position="126"/>
    </location>
</feature>
<evidence type="ECO:0000259" key="8">
    <source>
        <dbReference type="Pfam" id="PF06808"/>
    </source>
</evidence>
<evidence type="ECO:0000256" key="5">
    <source>
        <dbReference type="ARBA" id="ARBA00022989"/>
    </source>
</evidence>
<gene>
    <name evidence="9" type="ORF">DWV29_14265</name>
</gene>
<evidence type="ECO:0000256" key="4">
    <source>
        <dbReference type="ARBA" id="ARBA00022692"/>
    </source>
</evidence>
<dbReference type="AlphaFoldDB" id="A0A413FEB8"/>
<feature type="transmembrane region" description="Helical" evidence="7">
    <location>
        <begin position="403"/>
        <end position="427"/>
    </location>
</feature>
<keyword evidence="2" id="KW-1003">Cell membrane</keyword>
<dbReference type="PIRSF" id="PIRSF006066">
    <property type="entry name" value="HI0050"/>
    <property type="match status" value="1"/>
</dbReference>
<feature type="domain" description="TRAP C4-dicarboxylate transport system permease DctM subunit" evidence="8">
    <location>
        <begin position="9"/>
        <end position="419"/>
    </location>
</feature>
<sequence length="429" mass="45486">MITKVLILFGIMFLFLLLRFPVFLALGLAAAGIAVLFPGTVPVAVIGQGLLSGLSNYNFAAIMFYFLLGEIMNGGGMSNRLIKFGTAVIGHIRGSLSHLNILASMIFAGVSGSAVADTAAIGSLLIPAMKKEGYSGGYAAAVTASSSTIGPIIPPSGGLVLMGIYLSVSINRLFLGGMVPGLLMGVALLIVSFITSWKRNYPKTAWRGWKYAFLVFRESFFAFLLPVIVVFCLVAGIGTVVEIGALAVGCAVIISAFIYRELNLKQFIQALCRAAENAAKVLCILSCAGVFTWIISSMGMAAALAKFITGFTTNPTVVLMICMLILLFFGCILEVNVIQMVIIPTMVPIIRTVGIDPIQFGVLAMLVTMMGLITPPVGSLIYITAGIAEESPLKVIKELTPFTLALVALVILLIFFPGLVTAFPNWVMS</sequence>
<dbReference type="GO" id="GO:0005886">
    <property type="term" value="C:plasma membrane"/>
    <property type="evidence" value="ECO:0007669"/>
    <property type="project" value="UniProtKB-SubCell"/>
</dbReference>
<feature type="transmembrane region" description="Helical" evidence="7">
    <location>
        <begin position="173"/>
        <end position="194"/>
    </location>
</feature>
<comment type="subcellular location">
    <subcellularLocation>
        <location evidence="1">Cell inner membrane</location>
        <topology evidence="1">Multi-pass membrane protein</topology>
    </subcellularLocation>
</comment>
<keyword evidence="6 7" id="KW-0472">Membrane</keyword>
<dbReference type="Pfam" id="PF06808">
    <property type="entry name" value="DctM"/>
    <property type="match status" value="1"/>
</dbReference>
<dbReference type="InterPro" id="IPR010656">
    <property type="entry name" value="DctM"/>
</dbReference>
<evidence type="ECO:0000256" key="2">
    <source>
        <dbReference type="ARBA" id="ARBA00022475"/>
    </source>
</evidence>
<feature type="transmembrane region" description="Helical" evidence="7">
    <location>
        <begin position="362"/>
        <end position="383"/>
    </location>
</feature>
<evidence type="ECO:0000256" key="6">
    <source>
        <dbReference type="ARBA" id="ARBA00023136"/>
    </source>
</evidence>